<sequence length="107" mass="12254">MHLKKIRHQFEASSSTISTSRTKSTSHKNTLSPSIIYCFIKPQVFNPESSFVAKPTAKDCIEKPTAAKPFQTVFRYKLTSFPKQLLNALNELVRTWLREIRQAVTDP</sequence>
<comment type="caution">
    <text evidence="2">The sequence shown here is derived from an EMBL/GenBank/DDBJ whole genome shotgun (WGS) entry which is preliminary data.</text>
</comment>
<evidence type="ECO:0000256" key="1">
    <source>
        <dbReference type="SAM" id="MobiDB-lite"/>
    </source>
</evidence>
<gene>
    <name evidence="2" type="ORF">AVEN_381_1</name>
</gene>
<feature type="compositionally biased region" description="Low complexity" evidence="1">
    <location>
        <begin position="13"/>
        <end position="23"/>
    </location>
</feature>
<evidence type="ECO:0000313" key="3">
    <source>
        <dbReference type="Proteomes" id="UP000499080"/>
    </source>
</evidence>
<feature type="region of interest" description="Disordered" evidence="1">
    <location>
        <begin position="1"/>
        <end position="29"/>
    </location>
</feature>
<accession>A0A4Y2DRU9</accession>
<name>A0A4Y2DRU9_ARAVE</name>
<protein>
    <submittedName>
        <fullName evidence="2">Uncharacterized protein</fullName>
    </submittedName>
</protein>
<dbReference type="Proteomes" id="UP000499080">
    <property type="component" value="Unassembled WGS sequence"/>
</dbReference>
<evidence type="ECO:0000313" key="2">
    <source>
        <dbReference type="EMBL" id="GBM19583.1"/>
    </source>
</evidence>
<proteinExistence type="predicted"/>
<dbReference type="EMBL" id="BGPR01000426">
    <property type="protein sequence ID" value="GBM19583.1"/>
    <property type="molecule type" value="Genomic_DNA"/>
</dbReference>
<reference evidence="2 3" key="1">
    <citation type="journal article" date="2019" name="Sci. Rep.">
        <title>Orb-weaving spider Araneus ventricosus genome elucidates the spidroin gene catalogue.</title>
        <authorList>
            <person name="Kono N."/>
            <person name="Nakamura H."/>
            <person name="Ohtoshi R."/>
            <person name="Moran D.A.P."/>
            <person name="Shinohara A."/>
            <person name="Yoshida Y."/>
            <person name="Fujiwara M."/>
            <person name="Mori M."/>
            <person name="Tomita M."/>
            <person name="Arakawa K."/>
        </authorList>
    </citation>
    <scope>NUCLEOTIDE SEQUENCE [LARGE SCALE GENOMIC DNA]</scope>
</reference>
<keyword evidence="3" id="KW-1185">Reference proteome</keyword>
<organism evidence="2 3">
    <name type="scientific">Araneus ventricosus</name>
    <name type="common">Orbweaver spider</name>
    <name type="synonym">Epeira ventricosa</name>
    <dbReference type="NCBI Taxonomy" id="182803"/>
    <lineage>
        <taxon>Eukaryota</taxon>
        <taxon>Metazoa</taxon>
        <taxon>Ecdysozoa</taxon>
        <taxon>Arthropoda</taxon>
        <taxon>Chelicerata</taxon>
        <taxon>Arachnida</taxon>
        <taxon>Araneae</taxon>
        <taxon>Araneomorphae</taxon>
        <taxon>Entelegynae</taxon>
        <taxon>Araneoidea</taxon>
        <taxon>Araneidae</taxon>
        <taxon>Araneus</taxon>
    </lineage>
</organism>
<dbReference type="AlphaFoldDB" id="A0A4Y2DRU9"/>